<dbReference type="EMBL" id="AP026866">
    <property type="protein sequence ID" value="BDS09005.1"/>
    <property type="molecule type" value="Genomic_DNA"/>
</dbReference>
<evidence type="ECO:0000313" key="1">
    <source>
        <dbReference type="EMBL" id="BDS09005.1"/>
    </source>
</evidence>
<gene>
    <name evidence="1" type="ORF">NT6N_40450</name>
</gene>
<reference evidence="1" key="1">
    <citation type="submission" date="2024-07" db="EMBL/GenBank/DDBJ databases">
        <title>Complete genome sequence of Verrucomicrobiaceae bacterium NT6N.</title>
        <authorList>
            <person name="Huang C."/>
            <person name="Takami H."/>
            <person name="Hamasaki K."/>
        </authorList>
    </citation>
    <scope>NUCLEOTIDE SEQUENCE</scope>
    <source>
        <strain evidence="1">NT6N</strain>
    </source>
</reference>
<name>A0AAT9FSV3_9BACT</name>
<dbReference type="AlphaFoldDB" id="A0AAT9FSV3"/>
<sequence length="91" mass="10348">MPPYHHPTMNTLVYLHSHAADHLHGLGNPQPVIAFIDQLERNPETVGDYRQPDPRGRMIEVKVIGRQAVLFFKDPFAGLVKILEIRNVEAI</sequence>
<evidence type="ECO:0008006" key="2">
    <source>
        <dbReference type="Google" id="ProtNLM"/>
    </source>
</evidence>
<organism evidence="1">
    <name type="scientific">Oceaniferula spumae</name>
    <dbReference type="NCBI Taxonomy" id="2979115"/>
    <lineage>
        <taxon>Bacteria</taxon>
        <taxon>Pseudomonadati</taxon>
        <taxon>Verrucomicrobiota</taxon>
        <taxon>Verrucomicrobiia</taxon>
        <taxon>Verrucomicrobiales</taxon>
        <taxon>Verrucomicrobiaceae</taxon>
        <taxon>Oceaniferula</taxon>
    </lineage>
</organism>
<protein>
    <recommendedName>
        <fullName evidence="2">Cytotoxic translational repressor of toxin-antitoxin stability system</fullName>
    </recommendedName>
</protein>
<accession>A0AAT9FSV3</accession>
<dbReference type="KEGG" id="osu:NT6N_40450"/>
<proteinExistence type="predicted"/>